<name>A0AAW8EQR2_9MICO</name>
<accession>A0AAW8EQR2</accession>
<dbReference type="PROSITE" id="PS51257">
    <property type="entry name" value="PROKAR_LIPOPROTEIN"/>
    <property type="match status" value="1"/>
</dbReference>
<evidence type="ECO:0000256" key="2">
    <source>
        <dbReference type="SAM" id="SignalP"/>
    </source>
</evidence>
<reference evidence="3 4" key="1">
    <citation type="submission" date="2023-07" db="EMBL/GenBank/DDBJ databases">
        <title>Comparative genomics of wheat-associated soil bacteria to identify genetic determinants of phenazine resistance.</title>
        <authorList>
            <person name="Mouncey N."/>
        </authorList>
    </citation>
    <scope>NUCLEOTIDE SEQUENCE [LARGE SCALE GENOMIC DNA]</scope>
    <source>
        <strain evidence="3 4">W4I9-1</strain>
    </source>
</reference>
<dbReference type="RefSeq" id="WP_307292305.1">
    <property type="nucleotide sequence ID" value="NZ_JAUSXV010000001.1"/>
</dbReference>
<evidence type="ECO:0000256" key="1">
    <source>
        <dbReference type="SAM" id="MobiDB-lite"/>
    </source>
</evidence>
<keyword evidence="4" id="KW-1185">Reference proteome</keyword>
<gene>
    <name evidence="3" type="ORF">QFZ53_000047</name>
</gene>
<feature type="signal peptide" evidence="2">
    <location>
        <begin position="1"/>
        <end position="26"/>
    </location>
</feature>
<keyword evidence="2" id="KW-0732">Signal</keyword>
<organism evidence="3 4">
    <name type="scientific">Microbacterium natoriense</name>
    <dbReference type="NCBI Taxonomy" id="284570"/>
    <lineage>
        <taxon>Bacteria</taxon>
        <taxon>Bacillati</taxon>
        <taxon>Actinomycetota</taxon>
        <taxon>Actinomycetes</taxon>
        <taxon>Micrococcales</taxon>
        <taxon>Microbacteriaceae</taxon>
        <taxon>Microbacterium</taxon>
    </lineage>
</organism>
<dbReference type="EMBL" id="JAUSXV010000001">
    <property type="protein sequence ID" value="MDQ0645851.1"/>
    <property type="molecule type" value="Genomic_DNA"/>
</dbReference>
<evidence type="ECO:0000313" key="4">
    <source>
        <dbReference type="Proteomes" id="UP001244427"/>
    </source>
</evidence>
<evidence type="ECO:0000313" key="3">
    <source>
        <dbReference type="EMBL" id="MDQ0645851.1"/>
    </source>
</evidence>
<proteinExistence type="predicted"/>
<feature type="region of interest" description="Disordered" evidence="1">
    <location>
        <begin position="25"/>
        <end position="46"/>
    </location>
</feature>
<dbReference type="Proteomes" id="UP001244427">
    <property type="component" value="Unassembled WGS sequence"/>
</dbReference>
<comment type="caution">
    <text evidence="3">The sequence shown here is derived from an EMBL/GenBank/DDBJ whole genome shotgun (WGS) entry which is preliminary data.</text>
</comment>
<feature type="chain" id="PRO_5043409565" description="DUF732 domain-containing protein" evidence="2">
    <location>
        <begin position="27"/>
        <end position="135"/>
    </location>
</feature>
<sequence length="135" mass="14355">MNVALRLAALPVVALALAGCTAVTDAAPSPEPTAVVTPYTPAPEPTQEPLADVEVALATQVRDAAVDDLNRWTDREIIGVGWYICEQFDLGVSGFELEDGLKQTRFNDAMVAAFMEPSVSALCPEHVDKLDDGTV</sequence>
<dbReference type="AlphaFoldDB" id="A0AAW8EQR2"/>
<protein>
    <recommendedName>
        <fullName evidence="5">DUF732 domain-containing protein</fullName>
    </recommendedName>
</protein>
<evidence type="ECO:0008006" key="5">
    <source>
        <dbReference type="Google" id="ProtNLM"/>
    </source>
</evidence>